<dbReference type="InterPro" id="IPR028846">
    <property type="entry name" value="Recoverin"/>
</dbReference>
<dbReference type="AlphaFoldDB" id="A0AAE1KU60"/>
<keyword evidence="4" id="KW-0677">Repeat</keyword>
<evidence type="ECO:0000256" key="5">
    <source>
        <dbReference type="ARBA" id="ARBA00022837"/>
    </source>
</evidence>
<gene>
    <name evidence="8" type="ORF">Pcinc_013599</name>
</gene>
<dbReference type="PROSITE" id="PS00018">
    <property type="entry name" value="EF_HAND_1"/>
    <property type="match status" value="3"/>
</dbReference>
<dbReference type="EMBL" id="JAWQEG010001149">
    <property type="protein sequence ID" value="KAK3881995.1"/>
    <property type="molecule type" value="Genomic_DNA"/>
</dbReference>
<dbReference type="InterPro" id="IPR002048">
    <property type="entry name" value="EF_hand_dom"/>
</dbReference>
<evidence type="ECO:0000256" key="3">
    <source>
        <dbReference type="ARBA" id="ARBA00022723"/>
    </source>
</evidence>
<proteinExistence type="inferred from homology"/>
<dbReference type="GO" id="GO:0005509">
    <property type="term" value="F:calcium ion binding"/>
    <property type="evidence" value="ECO:0007669"/>
    <property type="project" value="InterPro"/>
</dbReference>
<dbReference type="PRINTS" id="PR00450">
    <property type="entry name" value="RECOVERIN"/>
</dbReference>
<dbReference type="FunFam" id="1.10.238.10:FF:000009">
    <property type="entry name" value="Visinin-like protein 1"/>
    <property type="match status" value="1"/>
</dbReference>
<evidence type="ECO:0000256" key="1">
    <source>
        <dbReference type="ARBA" id="ARBA00006049"/>
    </source>
</evidence>
<reference evidence="8" key="1">
    <citation type="submission" date="2023-10" db="EMBL/GenBank/DDBJ databases">
        <title>Genome assemblies of two species of porcelain crab, Petrolisthes cinctipes and Petrolisthes manimaculis (Anomura: Porcellanidae).</title>
        <authorList>
            <person name="Angst P."/>
        </authorList>
    </citation>
    <scope>NUCLEOTIDE SEQUENCE</scope>
    <source>
        <strain evidence="8">PB745_01</strain>
        <tissue evidence="8">Gill</tissue>
    </source>
</reference>
<comment type="caution">
    <text evidence="8">The sequence shown here is derived from an EMBL/GenBank/DDBJ whole genome shotgun (WGS) entry which is preliminary data.</text>
</comment>
<dbReference type="SMART" id="SM00054">
    <property type="entry name" value="EFh"/>
    <property type="match status" value="3"/>
</dbReference>
<keyword evidence="2" id="KW-0519">Myristate</keyword>
<dbReference type="PROSITE" id="PS50222">
    <property type="entry name" value="EF_HAND_2"/>
    <property type="match status" value="3"/>
</dbReference>
<feature type="domain" description="EF-hand" evidence="7">
    <location>
        <begin position="60"/>
        <end position="95"/>
    </location>
</feature>
<organism evidence="8 9">
    <name type="scientific">Petrolisthes cinctipes</name>
    <name type="common">Flat porcelain crab</name>
    <dbReference type="NCBI Taxonomy" id="88211"/>
    <lineage>
        <taxon>Eukaryota</taxon>
        <taxon>Metazoa</taxon>
        <taxon>Ecdysozoa</taxon>
        <taxon>Arthropoda</taxon>
        <taxon>Crustacea</taxon>
        <taxon>Multicrustacea</taxon>
        <taxon>Malacostraca</taxon>
        <taxon>Eumalacostraca</taxon>
        <taxon>Eucarida</taxon>
        <taxon>Decapoda</taxon>
        <taxon>Pleocyemata</taxon>
        <taxon>Anomura</taxon>
        <taxon>Galatheoidea</taxon>
        <taxon>Porcellanidae</taxon>
        <taxon>Petrolisthes</taxon>
    </lineage>
</organism>
<feature type="domain" description="EF-hand" evidence="7">
    <location>
        <begin position="141"/>
        <end position="176"/>
    </location>
</feature>
<name>A0AAE1KU60_PETCI</name>
<accession>A0AAE1KU60</accession>
<dbReference type="SUPFAM" id="SSF47473">
    <property type="entry name" value="EF-hand"/>
    <property type="match status" value="1"/>
</dbReference>
<dbReference type="PANTHER" id="PTHR23055:SF178">
    <property type="entry name" value="NEUROCALCIN HOMOLOG"/>
    <property type="match status" value="1"/>
</dbReference>
<keyword evidence="5" id="KW-0106">Calcium</keyword>
<evidence type="ECO:0000256" key="2">
    <source>
        <dbReference type="ARBA" id="ARBA00022707"/>
    </source>
</evidence>
<evidence type="ECO:0000259" key="7">
    <source>
        <dbReference type="PROSITE" id="PS50222"/>
    </source>
</evidence>
<dbReference type="Proteomes" id="UP001286313">
    <property type="component" value="Unassembled WGS sequence"/>
</dbReference>
<keyword evidence="9" id="KW-1185">Reference proteome</keyword>
<dbReference type="InterPro" id="IPR011992">
    <property type="entry name" value="EF-hand-dom_pair"/>
</dbReference>
<sequence length="181" mass="20670">MGKNNSKLKPKVLDDLKANTAFSEAEIYSFYEGFKQDCPNGRLSVDKFKEIYTDLFPNGDASMFAENTFRTFDSNKDGIIDFREFLCGLSLLSKGKVEDKLKWAFSMYDQDDNGSISREEMLKIFTSLYKMSGMFTEIEDIPEKRTDEIFLMLDKDKDGTLSLEEFIAGVKSDPSLLNVMS</sequence>
<comment type="similarity">
    <text evidence="1">Belongs to the recoverin family.</text>
</comment>
<evidence type="ECO:0000313" key="8">
    <source>
        <dbReference type="EMBL" id="KAK3881995.1"/>
    </source>
</evidence>
<keyword evidence="6" id="KW-0449">Lipoprotein</keyword>
<feature type="domain" description="EF-hand" evidence="7">
    <location>
        <begin position="96"/>
        <end position="131"/>
    </location>
</feature>
<dbReference type="Pfam" id="PF13833">
    <property type="entry name" value="EF-hand_8"/>
    <property type="match status" value="1"/>
</dbReference>
<keyword evidence="3" id="KW-0479">Metal-binding</keyword>
<dbReference type="PANTHER" id="PTHR23055">
    <property type="entry name" value="CALCIUM BINDING PROTEINS"/>
    <property type="match status" value="1"/>
</dbReference>
<evidence type="ECO:0000313" key="9">
    <source>
        <dbReference type="Proteomes" id="UP001286313"/>
    </source>
</evidence>
<dbReference type="Pfam" id="PF13499">
    <property type="entry name" value="EF-hand_7"/>
    <property type="match status" value="1"/>
</dbReference>
<dbReference type="CDD" id="cd00051">
    <property type="entry name" value="EFh"/>
    <property type="match status" value="2"/>
</dbReference>
<protein>
    <recommendedName>
        <fullName evidence="7">EF-hand domain-containing protein</fullName>
    </recommendedName>
</protein>
<dbReference type="Gene3D" id="1.10.238.10">
    <property type="entry name" value="EF-hand"/>
    <property type="match status" value="1"/>
</dbReference>
<dbReference type="InterPro" id="IPR018247">
    <property type="entry name" value="EF_Hand_1_Ca_BS"/>
</dbReference>
<evidence type="ECO:0000256" key="4">
    <source>
        <dbReference type="ARBA" id="ARBA00022737"/>
    </source>
</evidence>
<evidence type="ECO:0000256" key="6">
    <source>
        <dbReference type="ARBA" id="ARBA00023288"/>
    </source>
</evidence>